<gene>
    <name evidence="1" type="ORF">ACFY05_30410</name>
</gene>
<dbReference type="EMBL" id="JBIAXI010000022">
    <property type="protein sequence ID" value="MFF4777176.1"/>
    <property type="molecule type" value="Genomic_DNA"/>
</dbReference>
<evidence type="ECO:0000313" key="1">
    <source>
        <dbReference type="EMBL" id="MFF4777176.1"/>
    </source>
</evidence>
<protein>
    <submittedName>
        <fullName evidence="1">Uncharacterized protein</fullName>
    </submittedName>
</protein>
<reference evidence="1 2" key="1">
    <citation type="submission" date="2024-10" db="EMBL/GenBank/DDBJ databases">
        <title>The Natural Products Discovery Center: Release of the First 8490 Sequenced Strains for Exploring Actinobacteria Biosynthetic Diversity.</title>
        <authorList>
            <person name="Kalkreuter E."/>
            <person name="Kautsar S.A."/>
            <person name="Yang D."/>
            <person name="Bader C.D."/>
            <person name="Teijaro C.N."/>
            <person name="Fluegel L."/>
            <person name="Davis C.M."/>
            <person name="Simpson J.R."/>
            <person name="Lauterbach L."/>
            <person name="Steele A.D."/>
            <person name="Gui C."/>
            <person name="Meng S."/>
            <person name="Li G."/>
            <person name="Viehrig K."/>
            <person name="Ye F."/>
            <person name="Su P."/>
            <person name="Kiefer A.F."/>
            <person name="Nichols A."/>
            <person name="Cepeda A.J."/>
            <person name="Yan W."/>
            <person name="Fan B."/>
            <person name="Jiang Y."/>
            <person name="Adhikari A."/>
            <person name="Zheng C.-J."/>
            <person name="Schuster L."/>
            <person name="Cowan T.M."/>
            <person name="Smanski M.J."/>
            <person name="Chevrette M.G."/>
            <person name="De Carvalho L.P.S."/>
            <person name="Shen B."/>
        </authorList>
    </citation>
    <scope>NUCLEOTIDE SEQUENCE [LARGE SCALE GENOMIC DNA]</scope>
    <source>
        <strain evidence="1 2">NPDC001281</strain>
    </source>
</reference>
<proteinExistence type="predicted"/>
<dbReference type="Gene3D" id="3.90.870.20">
    <property type="entry name" value="Carbamoyltransferase, C-terminal domain"/>
    <property type="match status" value="1"/>
</dbReference>
<keyword evidence="2" id="KW-1185">Reference proteome</keyword>
<dbReference type="RefSeq" id="WP_387345604.1">
    <property type="nucleotide sequence ID" value="NZ_JBIAXI010000022.1"/>
</dbReference>
<dbReference type="Proteomes" id="UP001602119">
    <property type="component" value="Unassembled WGS sequence"/>
</dbReference>
<comment type="caution">
    <text evidence="1">The sequence shown here is derived from an EMBL/GenBank/DDBJ whole genome shotgun (WGS) entry which is preliminary data.</text>
</comment>
<evidence type="ECO:0000313" key="2">
    <source>
        <dbReference type="Proteomes" id="UP001602119"/>
    </source>
</evidence>
<dbReference type="InterPro" id="IPR038152">
    <property type="entry name" value="Carbam_trans_C_sf"/>
</dbReference>
<accession>A0ABW6VCY5</accession>
<sequence>MGCALYGLIACLGRESAFRWTDDFLGPEADRAEIEAAVRDLTDDLVAERPADLAAAIVELLEAGRVVGLHQDAASSARALGRRPQRQQASGTRARLLDIAPDHLVLPASGNAP</sequence>
<organism evidence="1 2">
    <name type="scientific">Microtetraspora fusca</name>
    <dbReference type="NCBI Taxonomy" id="1997"/>
    <lineage>
        <taxon>Bacteria</taxon>
        <taxon>Bacillati</taxon>
        <taxon>Actinomycetota</taxon>
        <taxon>Actinomycetes</taxon>
        <taxon>Streptosporangiales</taxon>
        <taxon>Streptosporangiaceae</taxon>
        <taxon>Microtetraspora</taxon>
    </lineage>
</organism>
<name>A0ABW6VCY5_MICFU</name>